<comment type="subunit">
    <text evidence="14">The SWAP complex consists of NPM1, NCL, PARP1 and SWAP70.</text>
</comment>
<dbReference type="GO" id="GO:0005737">
    <property type="term" value="C:cytoplasm"/>
    <property type="evidence" value="ECO:0007669"/>
    <property type="project" value="UniProtKB-SubCell"/>
</dbReference>
<dbReference type="FunFam" id="2.30.29.30:FF:000175">
    <property type="entry name" value="switch-associated protein 70 isoform X2"/>
    <property type="match status" value="1"/>
</dbReference>
<dbReference type="Pfam" id="PF00169">
    <property type="entry name" value="PH"/>
    <property type="match status" value="1"/>
</dbReference>
<name>A0A452U8X4_URSMA</name>
<evidence type="ECO:0000256" key="16">
    <source>
        <dbReference type="SAM" id="Coils"/>
    </source>
</evidence>
<evidence type="ECO:0000256" key="9">
    <source>
        <dbReference type="ARBA" id="ARBA00023125"/>
    </source>
</evidence>
<dbReference type="GO" id="GO:0060754">
    <property type="term" value="P:positive regulation of mast cell chemotaxis"/>
    <property type="evidence" value="ECO:0007669"/>
    <property type="project" value="Ensembl"/>
</dbReference>
<evidence type="ECO:0000256" key="1">
    <source>
        <dbReference type="ARBA" id="ARBA00004123"/>
    </source>
</evidence>
<evidence type="ECO:0000256" key="11">
    <source>
        <dbReference type="ARBA" id="ARBA00023242"/>
    </source>
</evidence>
<dbReference type="GO" id="GO:0015629">
    <property type="term" value="C:actin cytoskeleton"/>
    <property type="evidence" value="ECO:0007669"/>
    <property type="project" value="Ensembl"/>
</dbReference>
<dbReference type="SMART" id="SM00233">
    <property type="entry name" value="PH"/>
    <property type="match status" value="1"/>
</dbReference>
<dbReference type="GO" id="GO:0005886">
    <property type="term" value="C:plasma membrane"/>
    <property type="evidence" value="ECO:0007669"/>
    <property type="project" value="UniProtKB-SubCell"/>
</dbReference>
<keyword evidence="6" id="KW-0963">Cytoplasm</keyword>
<reference evidence="18" key="1">
    <citation type="submission" date="2019-03" db="UniProtKB">
        <authorList>
            <consortium name="Ensembl"/>
        </authorList>
    </citation>
    <scope>IDENTIFICATION</scope>
</reference>
<evidence type="ECO:0000256" key="14">
    <source>
        <dbReference type="ARBA" id="ARBA00066244"/>
    </source>
</evidence>
<keyword evidence="10" id="KW-0472">Membrane</keyword>
<comment type="function">
    <text evidence="13">Phosphatidylinositol 3,4,5-trisphosphate-dependent guanine nucleotide exchange factor (GEF) which, independently of RAS, transduces signals from tyrosine kinase receptors to RAC. It also mediates signaling of membrane ruffling. Regulates the actin cytoskeleton as an effector or adapter protein in response to agonist stimulated phosphatidylinositol (3,4)-bisphosphate production and cell protrusion.</text>
</comment>
<evidence type="ECO:0000259" key="17">
    <source>
        <dbReference type="PROSITE" id="PS50003"/>
    </source>
</evidence>
<dbReference type="GO" id="GO:0005634">
    <property type="term" value="C:nucleus"/>
    <property type="evidence" value="ECO:0007669"/>
    <property type="project" value="UniProtKB-SubCell"/>
</dbReference>
<dbReference type="GO" id="GO:0007204">
    <property type="term" value="P:positive regulation of cytosolic calcium ion concentration"/>
    <property type="evidence" value="ECO:0007669"/>
    <property type="project" value="Ensembl"/>
</dbReference>
<accession>A0A452U8X4</accession>
<dbReference type="GO" id="GO:0098794">
    <property type="term" value="C:postsynapse"/>
    <property type="evidence" value="ECO:0007669"/>
    <property type="project" value="Ensembl"/>
</dbReference>
<evidence type="ECO:0000256" key="4">
    <source>
        <dbReference type="ARBA" id="ARBA00004510"/>
    </source>
</evidence>
<evidence type="ECO:0000256" key="15">
    <source>
        <dbReference type="ARBA" id="ARBA00074876"/>
    </source>
</evidence>
<dbReference type="GO" id="GO:0032880">
    <property type="term" value="P:regulation of protein localization"/>
    <property type="evidence" value="ECO:0007669"/>
    <property type="project" value="Ensembl"/>
</dbReference>
<dbReference type="InterPro" id="IPR001849">
    <property type="entry name" value="PH_domain"/>
</dbReference>
<comment type="subcellular location">
    <subcellularLocation>
        <location evidence="2">Cell membrane</location>
    </subcellularLocation>
    <subcellularLocation>
        <location evidence="4">Cell projection</location>
        <location evidence="4">Lamellipodium</location>
    </subcellularLocation>
    <subcellularLocation>
        <location evidence="3">Cytoplasm</location>
    </subcellularLocation>
    <subcellularLocation>
        <location evidence="1">Nucleus</location>
    </subcellularLocation>
</comment>
<protein>
    <recommendedName>
        <fullName evidence="15">Switch-associated protein 70</fullName>
    </recommendedName>
</protein>
<dbReference type="GO" id="GO:0003677">
    <property type="term" value="F:DNA binding"/>
    <property type="evidence" value="ECO:0007669"/>
    <property type="project" value="UniProtKB-KW"/>
</dbReference>
<keyword evidence="11" id="KW-0539">Nucleus</keyword>
<dbReference type="Pfam" id="PF25530">
    <property type="entry name" value="EF-hand_SWAP70_N"/>
    <property type="match status" value="1"/>
</dbReference>
<dbReference type="InterPro" id="IPR011993">
    <property type="entry name" value="PH-like_dom_sf"/>
</dbReference>
<dbReference type="AlphaFoldDB" id="A0A452U8X4"/>
<dbReference type="SUPFAM" id="SSF50729">
    <property type="entry name" value="PH domain-like"/>
    <property type="match status" value="1"/>
</dbReference>
<organism evidence="18">
    <name type="scientific">Ursus maritimus</name>
    <name type="common">Polar bear</name>
    <name type="synonym">Thalarctos maritimus</name>
    <dbReference type="NCBI Taxonomy" id="29073"/>
    <lineage>
        <taxon>Eukaryota</taxon>
        <taxon>Metazoa</taxon>
        <taxon>Chordata</taxon>
        <taxon>Craniata</taxon>
        <taxon>Vertebrata</taxon>
        <taxon>Euteleostomi</taxon>
        <taxon>Mammalia</taxon>
        <taxon>Eutheria</taxon>
        <taxon>Laurasiatheria</taxon>
        <taxon>Carnivora</taxon>
        <taxon>Caniformia</taxon>
        <taxon>Ursidae</taxon>
        <taxon>Ursus</taxon>
    </lineage>
</organism>
<keyword evidence="12" id="KW-0966">Cell projection</keyword>
<evidence type="ECO:0000313" key="18">
    <source>
        <dbReference type="Ensembl" id="ENSUMAP00000017229"/>
    </source>
</evidence>
<dbReference type="PANTHER" id="PTHR14383:SF6">
    <property type="entry name" value="SWITCH-ASSOCIATED PROTEIN 70"/>
    <property type="match status" value="1"/>
</dbReference>
<feature type="domain" description="PH" evidence="17">
    <location>
        <begin position="214"/>
        <end position="310"/>
    </location>
</feature>
<dbReference type="GO" id="GO:0030027">
    <property type="term" value="C:lamellipodium"/>
    <property type="evidence" value="ECO:0007669"/>
    <property type="project" value="UniProtKB-SubCell"/>
</dbReference>
<gene>
    <name evidence="18" type="primary">SWAP70</name>
</gene>
<keyword evidence="7" id="KW-0597">Phosphoprotein</keyword>
<evidence type="ECO:0000256" key="13">
    <source>
        <dbReference type="ARBA" id="ARBA00059750"/>
    </source>
</evidence>
<dbReference type="CDD" id="cd13273">
    <property type="entry name" value="PH_SWAP-70"/>
    <property type="match status" value="1"/>
</dbReference>
<dbReference type="GO" id="GO:0030835">
    <property type="term" value="P:negative regulation of actin filament depolymerization"/>
    <property type="evidence" value="ECO:0007669"/>
    <property type="project" value="Ensembl"/>
</dbReference>
<dbReference type="Gene3D" id="2.30.29.30">
    <property type="entry name" value="Pleckstrin-homology domain (PH domain)/Phosphotyrosine-binding domain (PTB)"/>
    <property type="match status" value="1"/>
</dbReference>
<dbReference type="PANTHER" id="PTHR14383">
    <property type="entry name" value="SWAP-70 RECOMBINASE"/>
    <property type="match status" value="1"/>
</dbReference>
<dbReference type="GO" id="GO:0005524">
    <property type="term" value="F:ATP binding"/>
    <property type="evidence" value="ECO:0007669"/>
    <property type="project" value="Ensembl"/>
</dbReference>
<evidence type="ECO:0000256" key="12">
    <source>
        <dbReference type="ARBA" id="ARBA00023273"/>
    </source>
</evidence>
<keyword evidence="8 16" id="KW-0175">Coiled coil</keyword>
<dbReference type="GO" id="GO:0051017">
    <property type="term" value="P:actin filament bundle assembly"/>
    <property type="evidence" value="ECO:0007669"/>
    <property type="project" value="Ensembl"/>
</dbReference>
<dbReference type="GO" id="GO:0045190">
    <property type="term" value="P:isotype switching"/>
    <property type="evidence" value="ECO:0007669"/>
    <property type="project" value="Ensembl"/>
</dbReference>
<dbReference type="PROSITE" id="PS50003">
    <property type="entry name" value="PH_DOMAIN"/>
    <property type="match status" value="1"/>
</dbReference>
<dbReference type="Ensembl" id="ENSUMAT00000020369.1">
    <property type="protein sequence ID" value="ENSUMAP00000017229.1"/>
    <property type="gene ID" value="ENSUMAG00000012333.1"/>
</dbReference>
<evidence type="ECO:0000256" key="6">
    <source>
        <dbReference type="ARBA" id="ARBA00022490"/>
    </source>
</evidence>
<proteinExistence type="predicted"/>
<dbReference type="InterPro" id="IPR057836">
    <property type="entry name" value="EF-hand_SWAP70_N"/>
</dbReference>
<dbReference type="InterPro" id="IPR057837">
    <property type="entry name" value="PH_SWAP70"/>
</dbReference>
<evidence type="ECO:0000256" key="10">
    <source>
        <dbReference type="ARBA" id="ARBA00023136"/>
    </source>
</evidence>
<keyword evidence="5" id="KW-1003">Cell membrane</keyword>
<feature type="coiled-coil region" evidence="16">
    <location>
        <begin position="320"/>
        <end position="534"/>
    </location>
</feature>
<evidence type="ECO:0000256" key="8">
    <source>
        <dbReference type="ARBA" id="ARBA00023054"/>
    </source>
</evidence>
<dbReference type="GO" id="GO:0032233">
    <property type="term" value="P:positive regulation of actin filament bundle assembly"/>
    <property type="evidence" value="ECO:0007669"/>
    <property type="project" value="Ensembl"/>
</dbReference>
<evidence type="ECO:0000256" key="2">
    <source>
        <dbReference type="ARBA" id="ARBA00004236"/>
    </source>
</evidence>
<evidence type="ECO:0000256" key="7">
    <source>
        <dbReference type="ARBA" id="ARBA00022553"/>
    </source>
</evidence>
<keyword evidence="9" id="KW-0238">DNA-binding</keyword>
<dbReference type="GO" id="GO:0033633">
    <property type="term" value="P:negative regulation of cell-cell adhesion mediated by integrin"/>
    <property type="evidence" value="ECO:0007669"/>
    <property type="project" value="Ensembl"/>
</dbReference>
<evidence type="ECO:0000256" key="5">
    <source>
        <dbReference type="ARBA" id="ARBA00022475"/>
    </source>
</evidence>
<evidence type="ECO:0000256" key="3">
    <source>
        <dbReference type="ARBA" id="ARBA00004496"/>
    </source>
</evidence>
<sequence length="589" mass="69617">MLNRLSHPGAPLLEFLIFHFLFLLHKRWHTKHNLKHIVLSHNLCTVLKVPHDPVALEEHFRDDDEGPVSNQGYMPYLNKFILEKVQDNFDKIEFNRMCWTLCVKKNLTKSPLLITEEDAFKVWVIFNFLSEDKYPLIIVPEEIEYLLKKLTEAMGGGWQQEQFEHYKINFDDSKDGLSVWELVELIGNGQFSKGMDRQTVSMAINEVFNELILDVLKQGYMMKKGHRRKNWTERWFVLKPNIISYYVSEDLKDKKGDILLDENCCVESLPDKDGKKCLFLIKCFDKTFEISASDKKKKQEWIQAIHSTIHLLKLGSPPPHKEARQRRKELRKKLLAEQEELERQMKELQAANENKQQELETVRKKLEEAASRAAEEEKKRLQTQVELQARFSTELEREKLIRQQMEEQVAQKSSELEQYLQRVRELEDMYLKLQEALEDERQARQDEETVRKLQARLLEEESSKRAELEKWHLEQQQAIQTTEAEKQELENQRVLKERALQEAMEQLEQLELERKQALEQYEGVKKKLEMATSKTKSWKDKVAQHEGLIRLIEPGSKNPHLITNWGPAAFTQAELEAREKSWKGKKSTE</sequence>
<dbReference type="GeneTree" id="ENSGT00950000183017"/>